<comment type="caution">
    <text evidence="1">The sequence shown here is derived from an EMBL/GenBank/DDBJ whole genome shotgun (WGS) entry which is preliminary data.</text>
</comment>
<proteinExistence type="predicted"/>
<accession>A0A8S0VU56</accession>
<organism evidence="1 2">
    <name type="scientific">Cyclocybe aegerita</name>
    <name type="common">Black poplar mushroom</name>
    <name type="synonym">Agrocybe aegerita</name>
    <dbReference type="NCBI Taxonomy" id="1973307"/>
    <lineage>
        <taxon>Eukaryota</taxon>
        <taxon>Fungi</taxon>
        <taxon>Dikarya</taxon>
        <taxon>Basidiomycota</taxon>
        <taxon>Agaricomycotina</taxon>
        <taxon>Agaricomycetes</taxon>
        <taxon>Agaricomycetidae</taxon>
        <taxon>Agaricales</taxon>
        <taxon>Agaricineae</taxon>
        <taxon>Bolbitiaceae</taxon>
        <taxon>Cyclocybe</taxon>
    </lineage>
</organism>
<dbReference type="EMBL" id="CACVBS010000034">
    <property type="protein sequence ID" value="CAA7261650.1"/>
    <property type="molecule type" value="Genomic_DNA"/>
</dbReference>
<evidence type="ECO:0000313" key="1">
    <source>
        <dbReference type="EMBL" id="CAA7261650.1"/>
    </source>
</evidence>
<dbReference type="AlphaFoldDB" id="A0A8S0VU56"/>
<name>A0A8S0VU56_CYCAE</name>
<sequence>MLTPPQEIFNKASDTLAYYAVLSSGAKFELEPTPKVSFVIHDRGNILSSVLPVCSARPDTAPFVSSAEDVGFQKDVCEDMAVIEILANLTIRGSHTYLVSEE</sequence>
<reference evidence="1 2" key="1">
    <citation type="submission" date="2020-01" db="EMBL/GenBank/DDBJ databases">
        <authorList>
            <person name="Gupta K D."/>
        </authorList>
    </citation>
    <scope>NUCLEOTIDE SEQUENCE [LARGE SCALE GENOMIC DNA]</scope>
</reference>
<evidence type="ECO:0000313" key="2">
    <source>
        <dbReference type="Proteomes" id="UP000467700"/>
    </source>
</evidence>
<keyword evidence="2" id="KW-1185">Reference proteome</keyword>
<gene>
    <name evidence="1" type="ORF">AAE3_LOCUS4080</name>
</gene>
<protein>
    <submittedName>
        <fullName evidence="1">Uncharacterized protein</fullName>
    </submittedName>
</protein>
<dbReference type="Proteomes" id="UP000467700">
    <property type="component" value="Unassembled WGS sequence"/>
</dbReference>